<evidence type="ECO:0000256" key="10">
    <source>
        <dbReference type="ARBA" id="ARBA00060399"/>
    </source>
</evidence>
<evidence type="ECO:0000259" key="11">
    <source>
        <dbReference type="Pfam" id="PF00535"/>
    </source>
</evidence>
<dbReference type="CDD" id="cd02510">
    <property type="entry name" value="pp-GalNAc-T"/>
    <property type="match status" value="1"/>
</dbReference>
<dbReference type="PANTHER" id="PTHR11675:SF131">
    <property type="entry name" value="POLYPEPTIDE N-ACETYLGALACTOSAMINYLTRANSFERASE 9-RELATED"/>
    <property type="match status" value="1"/>
</dbReference>
<accession>A0A183AGL0</accession>
<evidence type="ECO:0000256" key="1">
    <source>
        <dbReference type="ARBA" id="ARBA00001936"/>
    </source>
</evidence>
<dbReference type="SUPFAM" id="SSF53448">
    <property type="entry name" value="Nucleotide-diphospho-sugar transferases"/>
    <property type="match status" value="1"/>
</dbReference>
<name>A0A183AGL0_9TREM</name>
<proteinExistence type="inferred from homology"/>
<keyword evidence="7" id="KW-1015">Disulfide bond</keyword>
<keyword evidence="13" id="KW-1185">Reference proteome</keyword>
<protein>
    <submittedName>
        <fullName evidence="14">Glyco_trans_2-like domain-containing protein</fullName>
    </submittedName>
</protein>
<reference evidence="12 13" key="2">
    <citation type="submission" date="2018-11" db="EMBL/GenBank/DDBJ databases">
        <authorList>
            <consortium name="Pathogen Informatics"/>
        </authorList>
    </citation>
    <scope>NUCLEOTIDE SEQUENCE [LARGE SCALE GENOMIC DNA]</scope>
    <source>
        <strain evidence="12 13">Egypt</strain>
    </source>
</reference>
<evidence type="ECO:0000256" key="8">
    <source>
        <dbReference type="ARBA" id="ARBA00023180"/>
    </source>
</evidence>
<dbReference type="OrthoDB" id="6119243at2759"/>
<keyword evidence="9" id="KW-0464">Manganese</keyword>
<dbReference type="AlphaFoldDB" id="A0A183AGL0"/>
<gene>
    <name evidence="12" type="ORF">ECPE_LOCUS6095</name>
</gene>
<keyword evidence="5" id="KW-1133">Transmembrane helix</keyword>
<evidence type="ECO:0000256" key="2">
    <source>
        <dbReference type="ARBA" id="ARBA00005680"/>
    </source>
</evidence>
<comment type="cofactor">
    <cofactor evidence="1">
        <name>Mn(2+)</name>
        <dbReference type="ChEBI" id="CHEBI:29035"/>
    </cofactor>
</comment>
<sequence length="431" mass="50013">GAGYIVDREILSDEEKKEFDEGWENNAFNQFVSDRISVRRHLPDYREGTCLTNEYAKDLPATSVVICFFNECWSTLIRSVHSVLDNSPPHLLKEIILVDDFSNRDYLKKPLDDYMQALGKVRVIHLPQREGLIRARMIGMNVTTTDVITFLDSHIECTAGWLEPLLARIHGNHSTIVSPVIDRIVDETFEYTPLRATEVQVGGFDWDMTFDWHIPPQRDLQRPGAPYTPIRTPTIAGGLFSIHRDFFAKLGYYDPGMEVWGGENLEISFKTWMCGGTLEIVVCSHIGHVFRTRNPYMSETSSDMPLRRNMVRMAEVWLDEYRNFFYERFQYQLGDYGNVSDRREIRDRLKCHSFKWYLDNIFPELFVPSKIESYAFPFCADASSDINRKDLHLIQPYPCHKRGGHQVSLPFGSSKTCPIRREHFDSRKTGV</sequence>
<dbReference type="GO" id="GO:0004653">
    <property type="term" value="F:polypeptide N-acetylgalactosaminyltransferase activity"/>
    <property type="evidence" value="ECO:0007669"/>
    <property type="project" value="TreeGrafter"/>
</dbReference>
<keyword evidence="4" id="KW-0735">Signal-anchor</keyword>
<dbReference type="PANTHER" id="PTHR11675">
    <property type="entry name" value="N-ACETYLGALACTOSAMINYLTRANSFERASE"/>
    <property type="match status" value="1"/>
</dbReference>
<evidence type="ECO:0000313" key="13">
    <source>
        <dbReference type="Proteomes" id="UP000272942"/>
    </source>
</evidence>
<dbReference type="GO" id="GO:0006493">
    <property type="term" value="P:protein O-linked glycosylation"/>
    <property type="evidence" value="ECO:0007669"/>
    <property type="project" value="TreeGrafter"/>
</dbReference>
<dbReference type="Proteomes" id="UP000272942">
    <property type="component" value="Unassembled WGS sequence"/>
</dbReference>
<dbReference type="Pfam" id="PF00535">
    <property type="entry name" value="Glycos_transf_2"/>
    <property type="match status" value="1"/>
</dbReference>
<keyword evidence="8" id="KW-0325">Glycoprotein</keyword>
<evidence type="ECO:0000256" key="3">
    <source>
        <dbReference type="ARBA" id="ARBA00022692"/>
    </source>
</evidence>
<keyword evidence="3" id="KW-0812">Transmembrane</keyword>
<dbReference type="FunFam" id="3.90.550.10:FF:000053">
    <property type="entry name" value="Polypeptide N-acetylgalactosaminyltransferase"/>
    <property type="match status" value="1"/>
</dbReference>
<dbReference type="InterPro" id="IPR001173">
    <property type="entry name" value="Glyco_trans_2-like"/>
</dbReference>
<evidence type="ECO:0000256" key="9">
    <source>
        <dbReference type="ARBA" id="ARBA00023211"/>
    </source>
</evidence>
<dbReference type="Gene3D" id="3.90.550.10">
    <property type="entry name" value="Spore Coat Polysaccharide Biosynthesis Protein SpsA, Chain A"/>
    <property type="match status" value="1"/>
</dbReference>
<evidence type="ECO:0000313" key="12">
    <source>
        <dbReference type="EMBL" id="VDP77396.1"/>
    </source>
</evidence>
<dbReference type="WBParaSite" id="ECPE_0000610801-mRNA-1">
    <property type="protein sequence ID" value="ECPE_0000610801-mRNA-1"/>
    <property type="gene ID" value="ECPE_0000610801"/>
</dbReference>
<evidence type="ECO:0000256" key="4">
    <source>
        <dbReference type="ARBA" id="ARBA00022968"/>
    </source>
</evidence>
<dbReference type="InterPro" id="IPR029044">
    <property type="entry name" value="Nucleotide-diphossugar_trans"/>
</dbReference>
<evidence type="ECO:0000256" key="5">
    <source>
        <dbReference type="ARBA" id="ARBA00022989"/>
    </source>
</evidence>
<evidence type="ECO:0000256" key="7">
    <source>
        <dbReference type="ARBA" id="ARBA00023157"/>
    </source>
</evidence>
<comment type="similarity">
    <text evidence="2">Belongs to the glycosyltransferase 2 family. GalNAc-T subfamily.</text>
</comment>
<dbReference type="InterPro" id="IPR045885">
    <property type="entry name" value="GalNAc-T"/>
</dbReference>
<evidence type="ECO:0000313" key="14">
    <source>
        <dbReference type="WBParaSite" id="ECPE_0000610801-mRNA-1"/>
    </source>
</evidence>
<comment type="subcellular location">
    <subcellularLocation>
        <location evidence="10">Endomembrane system</location>
        <topology evidence="10">Single-pass type II membrane protein</topology>
    </subcellularLocation>
</comment>
<feature type="domain" description="Glycosyltransferase 2-like" evidence="11">
    <location>
        <begin position="63"/>
        <end position="246"/>
    </location>
</feature>
<dbReference type="EMBL" id="UZAN01043028">
    <property type="protein sequence ID" value="VDP77396.1"/>
    <property type="molecule type" value="Genomic_DNA"/>
</dbReference>
<evidence type="ECO:0000256" key="6">
    <source>
        <dbReference type="ARBA" id="ARBA00023136"/>
    </source>
</evidence>
<dbReference type="GO" id="GO:0005794">
    <property type="term" value="C:Golgi apparatus"/>
    <property type="evidence" value="ECO:0007669"/>
    <property type="project" value="TreeGrafter"/>
</dbReference>
<reference evidence="14" key="1">
    <citation type="submission" date="2016-06" db="UniProtKB">
        <authorList>
            <consortium name="WormBaseParasite"/>
        </authorList>
    </citation>
    <scope>IDENTIFICATION</scope>
</reference>
<keyword evidence="6" id="KW-0472">Membrane</keyword>
<organism evidence="14">
    <name type="scientific">Echinostoma caproni</name>
    <dbReference type="NCBI Taxonomy" id="27848"/>
    <lineage>
        <taxon>Eukaryota</taxon>
        <taxon>Metazoa</taxon>
        <taxon>Spiralia</taxon>
        <taxon>Lophotrochozoa</taxon>
        <taxon>Platyhelminthes</taxon>
        <taxon>Trematoda</taxon>
        <taxon>Digenea</taxon>
        <taxon>Plagiorchiida</taxon>
        <taxon>Echinostomata</taxon>
        <taxon>Echinostomatoidea</taxon>
        <taxon>Echinostomatidae</taxon>
        <taxon>Echinostoma</taxon>
    </lineage>
</organism>